<keyword evidence="2" id="KW-0547">Nucleotide-binding</keyword>
<dbReference type="PANTHER" id="PTHR24220">
    <property type="entry name" value="IMPORT ATP-BINDING PROTEIN"/>
    <property type="match status" value="1"/>
</dbReference>
<comment type="caution">
    <text evidence="2">The sequence shown here is derived from an EMBL/GenBank/DDBJ whole genome shotgun (WGS) entry which is preliminary data.</text>
</comment>
<feature type="domain" description="ABC transporter" evidence="1">
    <location>
        <begin position="2"/>
        <end position="216"/>
    </location>
</feature>
<dbReference type="GO" id="GO:0005524">
    <property type="term" value="F:ATP binding"/>
    <property type="evidence" value="ECO:0007669"/>
    <property type="project" value="UniProtKB-KW"/>
</dbReference>
<dbReference type="InterPro" id="IPR015854">
    <property type="entry name" value="ABC_transpr_LolD-like"/>
</dbReference>
<keyword evidence="2" id="KW-0067">ATP-binding</keyword>
<evidence type="ECO:0000313" key="3">
    <source>
        <dbReference type="Proteomes" id="UP000263486"/>
    </source>
</evidence>
<evidence type="ECO:0000259" key="1">
    <source>
        <dbReference type="PROSITE" id="PS50893"/>
    </source>
</evidence>
<dbReference type="Pfam" id="PF00005">
    <property type="entry name" value="ABC_tran"/>
    <property type="match status" value="1"/>
</dbReference>
<dbReference type="RefSeq" id="WP_114642672.1">
    <property type="nucleotide sequence ID" value="NZ_JAACIO010000018.1"/>
</dbReference>
<dbReference type="Proteomes" id="UP000263486">
    <property type="component" value="Unassembled WGS sequence"/>
</dbReference>
<accession>A0ABX9KFW4</accession>
<sequence>MLKFKNITTYEKKPCLNNLNLNVSNGRFVLLNYRSKLEKNKMIDLICQLDTPKSGKITIGGKNLAKFNCRSKIIHKRIGICFEDFKLIQTKDVLANITLPLEIHTKLSPEKLIAAGEEHLKNFGLLEKKNNSLTTLNLEEKQRLNIARSVVLDPELIILDNPQMHLKTEKIESLMKYLQDLNNKGKTIVIFTNNKKIENMINCDKYILEKGAISNV</sequence>
<proteinExistence type="predicted"/>
<keyword evidence="3" id="KW-1185">Reference proteome</keyword>
<organism evidence="2 3">
    <name type="scientific">Psychrilyobacter piezotolerans</name>
    <dbReference type="NCBI Taxonomy" id="2293438"/>
    <lineage>
        <taxon>Bacteria</taxon>
        <taxon>Fusobacteriati</taxon>
        <taxon>Fusobacteriota</taxon>
        <taxon>Fusobacteriia</taxon>
        <taxon>Fusobacteriales</taxon>
        <taxon>Fusobacteriaceae</taxon>
        <taxon>Psychrilyobacter</taxon>
    </lineage>
</organism>
<gene>
    <name evidence="2" type="ORF">DYH56_09720</name>
</gene>
<dbReference type="EMBL" id="QUAJ01000016">
    <property type="protein sequence ID" value="REI40751.1"/>
    <property type="molecule type" value="Genomic_DNA"/>
</dbReference>
<evidence type="ECO:0000313" key="2">
    <source>
        <dbReference type="EMBL" id="REI40751.1"/>
    </source>
</evidence>
<reference evidence="2 3" key="1">
    <citation type="submission" date="2018-08" db="EMBL/GenBank/DDBJ databases">
        <title>Draft genome sequence of Psychrilyobacter sp. strain SD5 isolated from Black Sea water.</title>
        <authorList>
            <person name="Yadav S."/>
            <person name="Villanueva L."/>
            <person name="Damste J.S.S."/>
        </authorList>
    </citation>
    <scope>NUCLEOTIDE SEQUENCE [LARGE SCALE GENOMIC DNA]</scope>
    <source>
        <strain evidence="2 3">SD5</strain>
    </source>
</reference>
<name>A0ABX9KFW4_9FUSO</name>
<protein>
    <submittedName>
        <fullName evidence="2">ATP-binding cassette domain-containing protein</fullName>
    </submittedName>
</protein>
<dbReference type="PROSITE" id="PS50893">
    <property type="entry name" value="ABC_TRANSPORTER_2"/>
    <property type="match status" value="1"/>
</dbReference>
<dbReference type="Gene3D" id="3.40.50.300">
    <property type="entry name" value="P-loop containing nucleotide triphosphate hydrolases"/>
    <property type="match status" value="1"/>
</dbReference>
<dbReference type="InterPro" id="IPR003439">
    <property type="entry name" value="ABC_transporter-like_ATP-bd"/>
</dbReference>
<dbReference type="InterPro" id="IPR027417">
    <property type="entry name" value="P-loop_NTPase"/>
</dbReference>
<dbReference type="SUPFAM" id="SSF52540">
    <property type="entry name" value="P-loop containing nucleoside triphosphate hydrolases"/>
    <property type="match status" value="1"/>
</dbReference>